<dbReference type="Proteomes" id="UP000005387">
    <property type="component" value="Unassembled WGS sequence"/>
</dbReference>
<dbReference type="Gene3D" id="1.25.10.10">
    <property type="entry name" value="Leucine-rich Repeat Variant"/>
    <property type="match status" value="1"/>
</dbReference>
<keyword evidence="2" id="KW-1185">Reference proteome</keyword>
<dbReference type="eggNOG" id="COG1413">
    <property type="taxonomic scope" value="Bacteria"/>
</dbReference>
<sequence>MKNDDRELVKKLMRQSISKAEFNGLFSENIEENPKYIIQLLEEAYENREADDVDYALFVGFTFDVFTEDVVAVLCKLIESSWHYQHENIAMILQRLKSPESIPYLYRTALMKFNYLDFDESYALAVKCIWALGDINTIESREKLQLLAQSENDVIRSNATKQLTR</sequence>
<evidence type="ECO:0000313" key="1">
    <source>
        <dbReference type="EMBL" id="EFM09168.1"/>
    </source>
</evidence>
<dbReference type="SUPFAM" id="SSF48371">
    <property type="entry name" value="ARM repeat"/>
    <property type="match status" value="1"/>
</dbReference>
<dbReference type="EMBL" id="AEDD01000012">
    <property type="protein sequence ID" value="EFM09168.1"/>
    <property type="molecule type" value="Genomic_DNA"/>
</dbReference>
<dbReference type="OrthoDB" id="65842at2"/>
<proteinExistence type="predicted"/>
<name>E0IET0_9BACL</name>
<dbReference type="InterPro" id="IPR011989">
    <property type="entry name" value="ARM-like"/>
</dbReference>
<reference evidence="1 2" key="1">
    <citation type="submission" date="2010-07" db="EMBL/GenBank/DDBJ databases">
        <title>The draft genome of Paenibacillus curdlanolyticus YK9.</title>
        <authorList>
            <consortium name="US DOE Joint Genome Institute (JGI-PGF)"/>
            <person name="Lucas S."/>
            <person name="Copeland A."/>
            <person name="Lapidus A."/>
            <person name="Cheng J.-F."/>
            <person name="Bruce D."/>
            <person name="Goodwin L."/>
            <person name="Pitluck S."/>
            <person name="Land M.L."/>
            <person name="Hauser L."/>
            <person name="Chang Y.-J."/>
            <person name="Jeffries C."/>
            <person name="Anderson I.J."/>
            <person name="Johnson E."/>
            <person name="Loganathan U."/>
            <person name="Mulhopadhyay B."/>
            <person name="Kyrpides N."/>
            <person name="Woyke T.J."/>
        </authorList>
    </citation>
    <scope>NUCLEOTIDE SEQUENCE [LARGE SCALE GENOMIC DNA]</scope>
    <source>
        <strain evidence="1 2">YK9</strain>
    </source>
</reference>
<dbReference type="AlphaFoldDB" id="E0IET0"/>
<evidence type="ECO:0000313" key="2">
    <source>
        <dbReference type="Proteomes" id="UP000005387"/>
    </source>
</evidence>
<dbReference type="STRING" id="717606.PaecuDRAFT_4171"/>
<dbReference type="RefSeq" id="WP_006040154.1">
    <property type="nucleotide sequence ID" value="NZ_AEDD01000012.1"/>
</dbReference>
<protein>
    <recommendedName>
        <fullName evidence="3">HEAT repeat domain-containing protein</fullName>
    </recommendedName>
</protein>
<accession>E0IET0</accession>
<organism evidence="1 2">
    <name type="scientific">Paenibacillus curdlanolyticus YK9</name>
    <dbReference type="NCBI Taxonomy" id="717606"/>
    <lineage>
        <taxon>Bacteria</taxon>
        <taxon>Bacillati</taxon>
        <taxon>Bacillota</taxon>
        <taxon>Bacilli</taxon>
        <taxon>Bacillales</taxon>
        <taxon>Paenibacillaceae</taxon>
        <taxon>Paenibacillus</taxon>
    </lineage>
</organism>
<dbReference type="InterPro" id="IPR016024">
    <property type="entry name" value="ARM-type_fold"/>
</dbReference>
<evidence type="ECO:0008006" key="3">
    <source>
        <dbReference type="Google" id="ProtNLM"/>
    </source>
</evidence>
<gene>
    <name evidence="1" type="ORF">PaecuDRAFT_4171</name>
</gene>